<reference evidence="3" key="2">
    <citation type="submission" date="2021-04" db="EMBL/GenBank/DDBJ databases">
        <authorList>
            <person name="Gilroy R."/>
        </authorList>
    </citation>
    <scope>NUCLEOTIDE SEQUENCE</scope>
    <source>
        <strain evidence="3">CHK171-505</strain>
    </source>
</reference>
<dbReference type="NCBIfam" id="TIGR01167">
    <property type="entry name" value="LPXTG_anchor"/>
    <property type="match status" value="1"/>
</dbReference>
<organism evidence="3 4">
    <name type="scientific">Candidatus Jeotgalibaca merdavium</name>
    <dbReference type="NCBI Taxonomy" id="2838627"/>
    <lineage>
        <taxon>Bacteria</taxon>
        <taxon>Bacillati</taxon>
        <taxon>Bacillota</taxon>
        <taxon>Bacilli</taxon>
        <taxon>Lactobacillales</taxon>
        <taxon>Carnobacteriaceae</taxon>
        <taxon>Jeotgalibaca</taxon>
    </lineage>
</organism>
<keyword evidence="2" id="KW-0812">Transmembrane</keyword>
<keyword evidence="2" id="KW-1133">Transmembrane helix</keyword>
<keyword evidence="2" id="KW-0472">Membrane</keyword>
<reference evidence="3" key="1">
    <citation type="journal article" date="2021" name="PeerJ">
        <title>Extensive microbial diversity within the chicken gut microbiome revealed by metagenomics and culture.</title>
        <authorList>
            <person name="Gilroy R."/>
            <person name="Ravi A."/>
            <person name="Getino M."/>
            <person name="Pursley I."/>
            <person name="Horton D.L."/>
            <person name="Alikhan N.F."/>
            <person name="Baker D."/>
            <person name="Gharbi K."/>
            <person name="Hall N."/>
            <person name="Watson M."/>
            <person name="Adriaenssens E.M."/>
            <person name="Foster-Nyarko E."/>
            <person name="Jarju S."/>
            <person name="Secka A."/>
            <person name="Antonio M."/>
            <person name="Oren A."/>
            <person name="Chaudhuri R.R."/>
            <person name="La Ragione R."/>
            <person name="Hildebrand F."/>
            <person name="Pallen M.J."/>
        </authorList>
    </citation>
    <scope>NUCLEOTIDE SEQUENCE</scope>
    <source>
        <strain evidence="3">CHK171-505</strain>
    </source>
</reference>
<dbReference type="EMBL" id="DWYW01000052">
    <property type="protein sequence ID" value="HJA89689.1"/>
    <property type="molecule type" value="Genomic_DNA"/>
</dbReference>
<sequence>MTKYPSPDTEDNDQNEDILPYGGRESTIMNYLVGAIMIASGLTILFSKKRKKV</sequence>
<gene>
    <name evidence="3" type="ORF">H9948_02755</name>
</gene>
<name>A0A9D2I0V6_9LACT</name>
<feature type="transmembrane region" description="Helical" evidence="2">
    <location>
        <begin position="28"/>
        <end position="47"/>
    </location>
</feature>
<feature type="region of interest" description="Disordered" evidence="1">
    <location>
        <begin position="1"/>
        <end position="21"/>
    </location>
</feature>
<accession>A0A9D2I0V6</accession>
<comment type="caution">
    <text evidence="3">The sequence shown here is derived from an EMBL/GenBank/DDBJ whole genome shotgun (WGS) entry which is preliminary data.</text>
</comment>
<evidence type="ECO:0000313" key="3">
    <source>
        <dbReference type="EMBL" id="HJA89689.1"/>
    </source>
</evidence>
<proteinExistence type="predicted"/>
<evidence type="ECO:0000313" key="4">
    <source>
        <dbReference type="Proteomes" id="UP000886856"/>
    </source>
</evidence>
<evidence type="ECO:0000256" key="1">
    <source>
        <dbReference type="SAM" id="MobiDB-lite"/>
    </source>
</evidence>
<protein>
    <submittedName>
        <fullName evidence="3">LPXTG cell wall anchor domain-containing protein</fullName>
    </submittedName>
</protein>
<dbReference type="Proteomes" id="UP000886856">
    <property type="component" value="Unassembled WGS sequence"/>
</dbReference>
<dbReference type="AlphaFoldDB" id="A0A9D2I0V6"/>
<evidence type="ECO:0000256" key="2">
    <source>
        <dbReference type="SAM" id="Phobius"/>
    </source>
</evidence>